<evidence type="ECO:0008006" key="4">
    <source>
        <dbReference type="Google" id="ProtNLM"/>
    </source>
</evidence>
<gene>
    <name evidence="2" type="ORF">JMJ35_009031</name>
</gene>
<dbReference type="GO" id="GO:0016491">
    <property type="term" value="F:oxidoreductase activity"/>
    <property type="evidence" value="ECO:0007669"/>
    <property type="project" value="InterPro"/>
</dbReference>
<comment type="caution">
    <text evidence="2">The sequence shown here is derived from an EMBL/GenBank/DDBJ whole genome shotgun (WGS) entry which is preliminary data.</text>
</comment>
<dbReference type="InterPro" id="IPR044053">
    <property type="entry name" value="AsaB-like"/>
</dbReference>
<keyword evidence="3" id="KW-1185">Reference proteome</keyword>
<dbReference type="PANTHER" id="PTHR34598">
    <property type="entry name" value="BLL6449 PROTEIN"/>
    <property type="match status" value="1"/>
</dbReference>
<name>A0AA39V6T2_9LECA</name>
<comment type="similarity">
    <text evidence="1">Belongs to the asaB hydroxylase/desaturase family.</text>
</comment>
<sequence length="286" mass="32026">MEATMQTTAVQPNEEAAHDFTYIPRGPVTAELKFYAPPADGAKPFDYPGKIEPPEGLPKRNFGDADIPMTITDVRGRESFFNLDDNGFCLLKSGSSAEVDFASDESIKPIYYPELEKFLLQNVPGAERVLPFDHTVRPLAGLRPPVLRVHIDQTPAAAAERVCHVLPDEAKRLLKNRVRIINVWRPLNGPVQCSPLAFADSKTVVDESLVAVERRFPDRVVETISVKHADEQWYYWSGMVNDERLLLECFDSEKGGRVPHSAFEDPRSPVGSRPRESVEVRVLVFG</sequence>
<organism evidence="2 3">
    <name type="scientific">Cladonia borealis</name>
    <dbReference type="NCBI Taxonomy" id="184061"/>
    <lineage>
        <taxon>Eukaryota</taxon>
        <taxon>Fungi</taxon>
        <taxon>Dikarya</taxon>
        <taxon>Ascomycota</taxon>
        <taxon>Pezizomycotina</taxon>
        <taxon>Lecanoromycetes</taxon>
        <taxon>OSLEUM clade</taxon>
        <taxon>Lecanoromycetidae</taxon>
        <taxon>Lecanorales</taxon>
        <taxon>Lecanorineae</taxon>
        <taxon>Cladoniaceae</taxon>
        <taxon>Cladonia</taxon>
    </lineage>
</organism>
<dbReference type="Proteomes" id="UP001166286">
    <property type="component" value="Unassembled WGS sequence"/>
</dbReference>
<evidence type="ECO:0000313" key="2">
    <source>
        <dbReference type="EMBL" id="KAK0508755.1"/>
    </source>
</evidence>
<protein>
    <recommendedName>
        <fullName evidence="4">Methyltransferase</fullName>
    </recommendedName>
</protein>
<proteinExistence type="inferred from homology"/>
<evidence type="ECO:0000256" key="1">
    <source>
        <dbReference type="ARBA" id="ARBA00023604"/>
    </source>
</evidence>
<dbReference type="EMBL" id="JAFEKC020000020">
    <property type="protein sequence ID" value="KAK0508755.1"/>
    <property type="molecule type" value="Genomic_DNA"/>
</dbReference>
<reference evidence="2" key="1">
    <citation type="submission" date="2023-03" db="EMBL/GenBank/DDBJ databases">
        <title>Complete genome of Cladonia borealis.</title>
        <authorList>
            <person name="Park H."/>
        </authorList>
    </citation>
    <scope>NUCLEOTIDE SEQUENCE</scope>
    <source>
        <strain evidence="2">ANT050790</strain>
    </source>
</reference>
<dbReference type="NCBIfam" id="NF041278">
    <property type="entry name" value="CmcJ_NvfI_EfuI"/>
    <property type="match status" value="1"/>
</dbReference>
<accession>A0AA39V6T2</accession>
<dbReference type="PANTHER" id="PTHR34598:SF1">
    <property type="entry name" value="PUTATIVE (AFU_ORTHOLOGUE AFUA_3G13140)-RELATED"/>
    <property type="match status" value="1"/>
</dbReference>
<dbReference type="AlphaFoldDB" id="A0AA39V6T2"/>
<evidence type="ECO:0000313" key="3">
    <source>
        <dbReference type="Proteomes" id="UP001166286"/>
    </source>
</evidence>